<evidence type="ECO:0000313" key="1">
    <source>
        <dbReference type="EMBL" id="MBN7772552.1"/>
    </source>
</evidence>
<dbReference type="RefSeq" id="WP_206581349.1">
    <property type="nucleotide sequence ID" value="NZ_JAFJZZ010000001.1"/>
</dbReference>
<dbReference type="AlphaFoldDB" id="A0A939D7K3"/>
<organism evidence="1 2">
    <name type="scientific">Clostridium aminobutyricum</name>
    <dbReference type="NCBI Taxonomy" id="33953"/>
    <lineage>
        <taxon>Bacteria</taxon>
        <taxon>Bacillati</taxon>
        <taxon>Bacillota</taxon>
        <taxon>Clostridia</taxon>
        <taxon>Eubacteriales</taxon>
        <taxon>Clostridiaceae</taxon>
        <taxon>Clostridium</taxon>
    </lineage>
</organism>
<gene>
    <name evidence="1" type="ORF">JYB65_04185</name>
</gene>
<accession>A0A939D7K3</accession>
<evidence type="ECO:0000313" key="2">
    <source>
        <dbReference type="Proteomes" id="UP000664545"/>
    </source>
</evidence>
<keyword evidence="2" id="KW-1185">Reference proteome</keyword>
<reference evidence="1" key="1">
    <citation type="submission" date="2021-02" db="EMBL/GenBank/DDBJ databases">
        <title>Abyssanaerobacter marinus gen.nov., sp., nov, anaerobic bacterium isolated from the Onnuri vent field of Indian Ocean and suggestion of Mogibacteriaceae fam. nov., and proposal of reclassification of ambiguous this family's genus member.</title>
        <authorList>
            <person name="Kim Y.J."/>
            <person name="Yang J.-A."/>
        </authorList>
    </citation>
    <scope>NUCLEOTIDE SEQUENCE</scope>
    <source>
        <strain evidence="1">DSM 2634</strain>
    </source>
</reference>
<dbReference type="Proteomes" id="UP000664545">
    <property type="component" value="Unassembled WGS sequence"/>
</dbReference>
<sequence>MVFIKQIAACLIIAAIAIGINQIDNNKVKSCLVKAQSIVMEDYSYEEIKTMGVTTVETIAGLKQKAEAAIAYTQDTLDSYRELED</sequence>
<dbReference type="EMBL" id="JAFJZZ010000001">
    <property type="protein sequence ID" value="MBN7772552.1"/>
    <property type="molecule type" value="Genomic_DNA"/>
</dbReference>
<name>A0A939D7K3_CLOAM</name>
<proteinExistence type="predicted"/>
<protein>
    <submittedName>
        <fullName evidence="1">Uncharacterized protein</fullName>
    </submittedName>
</protein>
<comment type="caution">
    <text evidence="1">The sequence shown here is derived from an EMBL/GenBank/DDBJ whole genome shotgun (WGS) entry which is preliminary data.</text>
</comment>